<evidence type="ECO:0000313" key="1">
    <source>
        <dbReference type="EMBL" id="EFJ10660.1"/>
    </source>
</evidence>
<evidence type="ECO:0000313" key="2">
    <source>
        <dbReference type="Proteomes" id="UP000001514"/>
    </source>
</evidence>
<name>D8SY90_SELML</name>
<keyword evidence="2" id="KW-1185">Reference proteome</keyword>
<dbReference type="HOGENOM" id="CLU_1672290_0_0_1"/>
<dbReference type="Proteomes" id="UP000001514">
    <property type="component" value="Unassembled WGS sequence"/>
</dbReference>
<sequence>MVKIHALSLTKETKDISTGGEYPKLQKWSALSEKAGSFGVAGNDKEDDWSERKDICVHRTASHKVQAFEEGSSSHRADAKTSPPWSSLIALPELAATAKAEFVVSMIHDYHVGRTAAALEWKAGGYQGELIRKMPFEAAASVWMTLLGACRTQGIFLE</sequence>
<organism evidence="2">
    <name type="scientific">Selaginella moellendorffii</name>
    <name type="common">Spikemoss</name>
    <dbReference type="NCBI Taxonomy" id="88036"/>
    <lineage>
        <taxon>Eukaryota</taxon>
        <taxon>Viridiplantae</taxon>
        <taxon>Streptophyta</taxon>
        <taxon>Embryophyta</taxon>
        <taxon>Tracheophyta</taxon>
        <taxon>Lycopodiopsida</taxon>
        <taxon>Selaginellales</taxon>
        <taxon>Selaginellaceae</taxon>
        <taxon>Selaginella</taxon>
    </lineage>
</organism>
<dbReference type="AlphaFoldDB" id="D8SY90"/>
<protein>
    <submittedName>
        <fullName evidence="1">Uncharacterized protein</fullName>
    </submittedName>
</protein>
<accession>D8SY90</accession>
<dbReference type="EMBL" id="GL377652">
    <property type="protein sequence ID" value="EFJ10660.1"/>
    <property type="molecule type" value="Genomic_DNA"/>
</dbReference>
<dbReference type="InParanoid" id="D8SY90"/>
<dbReference type="KEGG" id="smo:SELMODRAFT_447287"/>
<proteinExistence type="predicted"/>
<gene>
    <name evidence="1" type="ORF">SELMODRAFT_447287</name>
</gene>
<reference evidence="1 2" key="1">
    <citation type="journal article" date="2011" name="Science">
        <title>The Selaginella genome identifies genetic changes associated with the evolution of vascular plants.</title>
        <authorList>
            <person name="Banks J.A."/>
            <person name="Nishiyama T."/>
            <person name="Hasebe M."/>
            <person name="Bowman J.L."/>
            <person name="Gribskov M."/>
            <person name="dePamphilis C."/>
            <person name="Albert V.A."/>
            <person name="Aono N."/>
            <person name="Aoyama T."/>
            <person name="Ambrose B.A."/>
            <person name="Ashton N.W."/>
            <person name="Axtell M.J."/>
            <person name="Barker E."/>
            <person name="Barker M.S."/>
            <person name="Bennetzen J.L."/>
            <person name="Bonawitz N.D."/>
            <person name="Chapple C."/>
            <person name="Cheng C."/>
            <person name="Correa L.G."/>
            <person name="Dacre M."/>
            <person name="DeBarry J."/>
            <person name="Dreyer I."/>
            <person name="Elias M."/>
            <person name="Engstrom E.M."/>
            <person name="Estelle M."/>
            <person name="Feng L."/>
            <person name="Finet C."/>
            <person name="Floyd S.K."/>
            <person name="Frommer W.B."/>
            <person name="Fujita T."/>
            <person name="Gramzow L."/>
            <person name="Gutensohn M."/>
            <person name="Harholt J."/>
            <person name="Hattori M."/>
            <person name="Heyl A."/>
            <person name="Hirai T."/>
            <person name="Hiwatashi Y."/>
            <person name="Ishikawa M."/>
            <person name="Iwata M."/>
            <person name="Karol K.G."/>
            <person name="Koehler B."/>
            <person name="Kolukisaoglu U."/>
            <person name="Kubo M."/>
            <person name="Kurata T."/>
            <person name="Lalonde S."/>
            <person name="Li K."/>
            <person name="Li Y."/>
            <person name="Litt A."/>
            <person name="Lyons E."/>
            <person name="Manning G."/>
            <person name="Maruyama T."/>
            <person name="Michael T.P."/>
            <person name="Mikami K."/>
            <person name="Miyazaki S."/>
            <person name="Morinaga S."/>
            <person name="Murata T."/>
            <person name="Mueller-Roeber B."/>
            <person name="Nelson D.R."/>
            <person name="Obara M."/>
            <person name="Oguri Y."/>
            <person name="Olmstead R.G."/>
            <person name="Onodera N."/>
            <person name="Petersen B.L."/>
            <person name="Pils B."/>
            <person name="Prigge M."/>
            <person name="Rensing S.A."/>
            <person name="Riano-Pachon D.M."/>
            <person name="Roberts A.W."/>
            <person name="Sato Y."/>
            <person name="Scheller H.V."/>
            <person name="Schulz B."/>
            <person name="Schulz C."/>
            <person name="Shakirov E.V."/>
            <person name="Shibagaki N."/>
            <person name="Shinohara N."/>
            <person name="Shippen D.E."/>
            <person name="Soerensen I."/>
            <person name="Sotooka R."/>
            <person name="Sugimoto N."/>
            <person name="Sugita M."/>
            <person name="Sumikawa N."/>
            <person name="Tanurdzic M."/>
            <person name="Theissen G."/>
            <person name="Ulvskov P."/>
            <person name="Wakazuki S."/>
            <person name="Weng J.K."/>
            <person name="Willats W.W."/>
            <person name="Wipf D."/>
            <person name="Wolf P.G."/>
            <person name="Yang L."/>
            <person name="Zimmer A.D."/>
            <person name="Zhu Q."/>
            <person name="Mitros T."/>
            <person name="Hellsten U."/>
            <person name="Loque D."/>
            <person name="Otillar R."/>
            <person name="Salamov A."/>
            <person name="Schmutz J."/>
            <person name="Shapiro H."/>
            <person name="Lindquist E."/>
            <person name="Lucas S."/>
            <person name="Rokhsar D."/>
            <person name="Grigoriev I.V."/>
        </authorList>
    </citation>
    <scope>NUCLEOTIDE SEQUENCE [LARGE SCALE GENOMIC DNA]</scope>
</reference>
<dbReference type="Gramene" id="EFJ10660">
    <property type="protein sequence ID" value="EFJ10660"/>
    <property type="gene ID" value="SELMODRAFT_447287"/>
</dbReference>